<keyword evidence="2" id="KW-1185">Reference proteome</keyword>
<evidence type="ECO:0000313" key="2">
    <source>
        <dbReference type="Proteomes" id="UP001060919"/>
    </source>
</evidence>
<dbReference type="AlphaFoldDB" id="A0A915YDE9"/>
<dbReference type="Gene3D" id="1.20.120.450">
    <property type="entry name" value="dinb family like domain"/>
    <property type="match status" value="1"/>
</dbReference>
<organism evidence="1 2">
    <name type="scientific">Aureispira anguillae</name>
    <dbReference type="NCBI Taxonomy" id="2864201"/>
    <lineage>
        <taxon>Bacteria</taxon>
        <taxon>Pseudomonadati</taxon>
        <taxon>Bacteroidota</taxon>
        <taxon>Saprospiria</taxon>
        <taxon>Saprospirales</taxon>
        <taxon>Saprospiraceae</taxon>
        <taxon>Aureispira</taxon>
    </lineage>
</organism>
<dbReference type="SUPFAM" id="SSF109854">
    <property type="entry name" value="DinB/YfiT-like putative metalloenzymes"/>
    <property type="match status" value="1"/>
</dbReference>
<evidence type="ECO:0000313" key="1">
    <source>
        <dbReference type="EMBL" id="BDS11057.1"/>
    </source>
</evidence>
<gene>
    <name evidence="1" type="ORF">AsAng_0017680</name>
</gene>
<dbReference type="InterPro" id="IPR011466">
    <property type="entry name" value="DUF1572"/>
</dbReference>
<dbReference type="RefSeq" id="WP_264792265.1">
    <property type="nucleotide sequence ID" value="NZ_AP026867.1"/>
</dbReference>
<dbReference type="EMBL" id="AP026867">
    <property type="protein sequence ID" value="BDS11057.1"/>
    <property type="molecule type" value="Genomic_DNA"/>
</dbReference>
<dbReference type="KEGG" id="aup:AsAng_0017680"/>
<dbReference type="Pfam" id="PF07609">
    <property type="entry name" value="DUF1572"/>
    <property type="match status" value="1"/>
</dbReference>
<accession>A0A915YDE9</accession>
<proteinExistence type="predicted"/>
<name>A0A915YDE9_9BACT</name>
<dbReference type="Proteomes" id="UP001060919">
    <property type="component" value="Chromosome"/>
</dbReference>
<reference evidence="1" key="1">
    <citation type="submission" date="2022-09" db="EMBL/GenBank/DDBJ databases">
        <title>Aureispira anguillicida sp. nov., isolated from Leptocephalus of Japanese eel Anguilla japonica.</title>
        <authorList>
            <person name="Yuasa K."/>
            <person name="Mekata T."/>
            <person name="Ikunari K."/>
        </authorList>
    </citation>
    <scope>NUCLEOTIDE SEQUENCE</scope>
    <source>
        <strain evidence="1">EL160426</strain>
    </source>
</reference>
<dbReference type="InterPro" id="IPR034660">
    <property type="entry name" value="DinB/YfiT-like"/>
</dbReference>
<protein>
    <submittedName>
        <fullName evidence="1">DUF1572 domain-containing protein</fullName>
    </submittedName>
</protein>
<sequence>MNYLENTNNLFKYYKQLGDQSMAQLTEEQIFWKNASDENSIATIVKHLSGNMLSRWTNFRTEDGEKTWRNRDDEFEDATLKNKQQVLDKWQIGWACLFDAIEPLKEPDLEQIVYIRNQGHTVLEAMNRQLGHYAYHVGQLVLMAKMQKGKDWQTLSIAKGESKNYNRAKFAKEKERGHFTEEILKKK</sequence>